<evidence type="ECO:0000256" key="4">
    <source>
        <dbReference type="ARBA" id="ARBA00023163"/>
    </source>
</evidence>
<dbReference type="Proteomes" id="UP000767327">
    <property type="component" value="Unassembled WGS sequence"/>
</dbReference>
<evidence type="ECO:0000313" key="8">
    <source>
        <dbReference type="Proteomes" id="UP000767327"/>
    </source>
</evidence>
<dbReference type="InterPro" id="IPR000843">
    <property type="entry name" value="HTH_LacI"/>
</dbReference>
<keyword evidence="2" id="KW-0805">Transcription regulation</keyword>
<dbReference type="PANTHER" id="PTHR30146">
    <property type="entry name" value="LACI-RELATED TRANSCRIPTIONAL REPRESSOR"/>
    <property type="match status" value="1"/>
</dbReference>
<feature type="compositionally biased region" description="Basic and acidic residues" evidence="5">
    <location>
        <begin position="185"/>
        <end position="195"/>
    </location>
</feature>
<dbReference type="PANTHER" id="PTHR30146:SF95">
    <property type="entry name" value="RIBOSE OPERON REPRESSOR"/>
    <property type="match status" value="1"/>
</dbReference>
<dbReference type="SMART" id="SM00354">
    <property type="entry name" value="HTH_LACI"/>
    <property type="match status" value="1"/>
</dbReference>
<dbReference type="SUPFAM" id="SSF47413">
    <property type="entry name" value="lambda repressor-like DNA-binding domains"/>
    <property type="match status" value="1"/>
</dbReference>
<comment type="caution">
    <text evidence="7">The sequence shown here is derived from an EMBL/GenBank/DDBJ whole genome shotgun (WGS) entry which is preliminary data.</text>
</comment>
<name>A0A971CZM7_9BIFI</name>
<protein>
    <submittedName>
        <fullName evidence="7">LacI family DNA-binding transcriptional regulator</fullName>
    </submittedName>
</protein>
<dbReference type="GO" id="GO:0000976">
    <property type="term" value="F:transcription cis-regulatory region binding"/>
    <property type="evidence" value="ECO:0007669"/>
    <property type="project" value="TreeGrafter"/>
</dbReference>
<evidence type="ECO:0000256" key="2">
    <source>
        <dbReference type="ARBA" id="ARBA00023015"/>
    </source>
</evidence>
<dbReference type="InterPro" id="IPR010982">
    <property type="entry name" value="Lambda_DNA-bd_dom_sf"/>
</dbReference>
<reference evidence="7" key="2">
    <citation type="submission" date="2020-01" db="EMBL/GenBank/DDBJ databases">
        <authorList>
            <person name="Campanaro S."/>
        </authorList>
    </citation>
    <scope>NUCLEOTIDE SEQUENCE</scope>
    <source>
        <strain evidence="7">AS01afH2WH_6</strain>
    </source>
</reference>
<keyword evidence="1" id="KW-0678">Repressor</keyword>
<feature type="region of interest" description="Disordered" evidence="5">
    <location>
        <begin position="185"/>
        <end position="218"/>
    </location>
</feature>
<dbReference type="Pfam" id="PF00356">
    <property type="entry name" value="LacI"/>
    <property type="match status" value="1"/>
</dbReference>
<dbReference type="EMBL" id="JAAXZR010000023">
    <property type="protein sequence ID" value="NLT79983.1"/>
    <property type="molecule type" value="Genomic_DNA"/>
</dbReference>
<evidence type="ECO:0000259" key="6">
    <source>
        <dbReference type="PROSITE" id="PS50932"/>
    </source>
</evidence>
<dbReference type="Gene3D" id="3.40.50.2300">
    <property type="match status" value="4"/>
</dbReference>
<reference evidence="7" key="1">
    <citation type="journal article" date="2020" name="Biotechnol. Biofuels">
        <title>New insights from the biogas microbiome by comprehensive genome-resolved metagenomics of nearly 1600 species originating from multiple anaerobic digesters.</title>
        <authorList>
            <person name="Campanaro S."/>
            <person name="Treu L."/>
            <person name="Rodriguez-R L.M."/>
            <person name="Kovalovszki A."/>
            <person name="Ziels R.M."/>
            <person name="Maus I."/>
            <person name="Zhu X."/>
            <person name="Kougias P.G."/>
            <person name="Basile A."/>
            <person name="Luo G."/>
            <person name="Schluter A."/>
            <person name="Konstantinidis K.T."/>
            <person name="Angelidaki I."/>
        </authorList>
    </citation>
    <scope>NUCLEOTIDE SEQUENCE</scope>
    <source>
        <strain evidence="7">AS01afH2WH_6</strain>
    </source>
</reference>
<keyword evidence="4" id="KW-0804">Transcription</keyword>
<evidence type="ECO:0000256" key="1">
    <source>
        <dbReference type="ARBA" id="ARBA00022491"/>
    </source>
</evidence>
<dbReference type="InterPro" id="IPR001761">
    <property type="entry name" value="Peripla_BP/Lac1_sug-bd_dom"/>
</dbReference>
<evidence type="ECO:0000256" key="3">
    <source>
        <dbReference type="ARBA" id="ARBA00023125"/>
    </source>
</evidence>
<gene>
    <name evidence="7" type="ORF">GXW98_06860</name>
</gene>
<dbReference type="GO" id="GO:0003700">
    <property type="term" value="F:DNA-binding transcription factor activity"/>
    <property type="evidence" value="ECO:0007669"/>
    <property type="project" value="TreeGrafter"/>
</dbReference>
<evidence type="ECO:0000256" key="5">
    <source>
        <dbReference type="SAM" id="MobiDB-lite"/>
    </source>
</evidence>
<sequence>MVGMRDVAKKAGVALSTVSLVVNENGYVSDQMRERVESAMKELDYVPNELARNLYHGRSHIIGVIVPTIQHPFFSTLTACLQQVFARHGLYTMLCSTFDVGEGEAPYVDMLRRRMLDGIILGAHTDYPHDYWTSIERPVVAFDRSLGASVPSVGSDHEQGGELAASLFALTGVRHVVEIGGPRSRFHDAAADTPKDAPSALSPVPDSDAKRDSEDVSARRTTFPPVRYQLAFESVLDAAGIRYDYMEIPSVADLGQFERVARQLFERFPDADAIMAPDLAAAFCVQEALRRGIRIPESLQILAYDGTFVTDAAGMKITSILQDFSGIANKLSEAMLETINADAQDAEGDGAGVDREHGVQPALPSEQADVLSCMGADEADEEIGVAGMLTHTIPMKVKIGQTTRWNETVRELLFGSHPQTD</sequence>
<dbReference type="Pfam" id="PF13377">
    <property type="entry name" value="Peripla_BP_3"/>
    <property type="match status" value="1"/>
</dbReference>
<accession>A0A971CZM7</accession>
<dbReference type="InterPro" id="IPR046335">
    <property type="entry name" value="LacI/GalR-like_sensor"/>
</dbReference>
<proteinExistence type="predicted"/>
<feature type="compositionally biased region" description="Basic and acidic residues" evidence="5">
    <location>
        <begin position="207"/>
        <end position="218"/>
    </location>
</feature>
<dbReference type="Gene3D" id="1.10.260.40">
    <property type="entry name" value="lambda repressor-like DNA-binding domains"/>
    <property type="match status" value="1"/>
</dbReference>
<dbReference type="Pfam" id="PF00532">
    <property type="entry name" value="Peripla_BP_1"/>
    <property type="match status" value="1"/>
</dbReference>
<dbReference type="RefSeq" id="WP_273174007.1">
    <property type="nucleotide sequence ID" value="NZ_JAAXZR010000023.1"/>
</dbReference>
<feature type="domain" description="HTH lacI-type" evidence="6">
    <location>
        <begin position="2"/>
        <end position="56"/>
    </location>
</feature>
<organism evidence="7 8">
    <name type="scientific">Bifidobacterium crudilactis</name>
    <dbReference type="NCBI Taxonomy" id="327277"/>
    <lineage>
        <taxon>Bacteria</taxon>
        <taxon>Bacillati</taxon>
        <taxon>Actinomycetota</taxon>
        <taxon>Actinomycetes</taxon>
        <taxon>Bifidobacteriales</taxon>
        <taxon>Bifidobacteriaceae</taxon>
        <taxon>Bifidobacterium</taxon>
    </lineage>
</organism>
<dbReference type="SUPFAM" id="SSF53822">
    <property type="entry name" value="Periplasmic binding protein-like I"/>
    <property type="match status" value="1"/>
</dbReference>
<keyword evidence="3 7" id="KW-0238">DNA-binding</keyword>
<dbReference type="InterPro" id="IPR028082">
    <property type="entry name" value="Peripla_BP_I"/>
</dbReference>
<dbReference type="CDD" id="cd01392">
    <property type="entry name" value="HTH_LacI"/>
    <property type="match status" value="1"/>
</dbReference>
<dbReference type="AlphaFoldDB" id="A0A971CZM7"/>
<evidence type="ECO:0000313" key="7">
    <source>
        <dbReference type="EMBL" id="NLT79983.1"/>
    </source>
</evidence>
<dbReference type="PROSITE" id="PS50932">
    <property type="entry name" value="HTH_LACI_2"/>
    <property type="match status" value="1"/>
</dbReference>